<evidence type="ECO:0000313" key="9">
    <source>
        <dbReference type="Proteomes" id="UP000265509"/>
    </source>
</evidence>
<comment type="cofactor">
    <cofactor evidence="1">
        <name>Mn(2+)</name>
        <dbReference type="ChEBI" id="CHEBI:29035"/>
    </cofactor>
</comment>
<feature type="domain" description="Nudix hydrolase" evidence="7">
    <location>
        <begin position="27"/>
        <end position="160"/>
    </location>
</feature>
<dbReference type="RefSeq" id="WP_117953048.1">
    <property type="nucleotide sequence ID" value="NZ_QRAN01000004.1"/>
</dbReference>
<evidence type="ECO:0000256" key="4">
    <source>
        <dbReference type="ARBA" id="ARBA00022801"/>
    </source>
</evidence>
<dbReference type="AlphaFoldDB" id="A0A3L7E384"/>
<keyword evidence="3" id="KW-0479">Metal-binding</keyword>
<protein>
    <submittedName>
        <fullName evidence="8">NUDIX domain-containing protein</fullName>
    </submittedName>
</protein>
<dbReference type="Pfam" id="PF00293">
    <property type="entry name" value="NUDIX"/>
    <property type="match status" value="1"/>
</dbReference>
<dbReference type="InterPro" id="IPR045121">
    <property type="entry name" value="CoAse"/>
</dbReference>
<keyword evidence="9" id="KW-1185">Reference proteome</keyword>
<gene>
    <name evidence="8" type="ORF">DWB85_04650</name>
</gene>
<evidence type="ECO:0000256" key="6">
    <source>
        <dbReference type="ARBA" id="ARBA00023211"/>
    </source>
</evidence>
<dbReference type="SUPFAM" id="SSF55811">
    <property type="entry name" value="Nudix"/>
    <property type="match status" value="1"/>
</dbReference>
<name>A0A3L7E384_9GAMM</name>
<dbReference type="EMBL" id="QRAN01000004">
    <property type="protein sequence ID" value="RLQ22742.1"/>
    <property type="molecule type" value="Genomic_DNA"/>
</dbReference>
<sequence>MSLSSPVLQTLEQQLALDGLTWDHSSLPQAAVLVALSDEDQPRVILGRRALHLTLHPGEIAFPGGKREPQDRTPWVTARREALEEVGLDENLVHALGELQPLVTRTGFEVHPCIARVPPALDLTVDREEFDSVFTQPLYRFADRELFRLETIRVDGRPRKVPHYRMEGDNIWGVTAAVLALLANIAYDAGLDLQRNWNSKP</sequence>
<dbReference type="GO" id="GO:0010945">
    <property type="term" value="F:coenzyme A diphosphatase activity"/>
    <property type="evidence" value="ECO:0007669"/>
    <property type="project" value="InterPro"/>
</dbReference>
<evidence type="ECO:0000256" key="2">
    <source>
        <dbReference type="ARBA" id="ARBA00001946"/>
    </source>
</evidence>
<keyword evidence="6" id="KW-0464">Manganese</keyword>
<reference evidence="8 9" key="1">
    <citation type="submission" date="2018-07" db="EMBL/GenBank/DDBJ databases">
        <title>Halioglobus sp. genome submission.</title>
        <authorList>
            <person name="Ye M.-Q."/>
            <person name="Du Z.-J."/>
        </authorList>
    </citation>
    <scope>NUCLEOTIDE SEQUENCE [LARGE SCALE GENOMIC DNA]</scope>
    <source>
        <strain evidence="8 9">U0301</strain>
    </source>
</reference>
<comment type="caution">
    <text evidence="8">The sequence shown here is derived from an EMBL/GenBank/DDBJ whole genome shotgun (WGS) entry which is preliminary data.</text>
</comment>
<dbReference type="OrthoDB" id="9802805at2"/>
<proteinExistence type="predicted"/>
<dbReference type="Gene3D" id="3.90.79.10">
    <property type="entry name" value="Nucleoside Triphosphate Pyrophosphohydrolase"/>
    <property type="match status" value="1"/>
</dbReference>
<organism evidence="8 9">
    <name type="scientific">Seongchinamella sediminis</name>
    <dbReference type="NCBI Taxonomy" id="2283635"/>
    <lineage>
        <taxon>Bacteria</taxon>
        <taxon>Pseudomonadati</taxon>
        <taxon>Pseudomonadota</taxon>
        <taxon>Gammaproteobacteria</taxon>
        <taxon>Cellvibrionales</taxon>
        <taxon>Halieaceae</taxon>
        <taxon>Seongchinamella</taxon>
    </lineage>
</organism>
<evidence type="ECO:0000256" key="1">
    <source>
        <dbReference type="ARBA" id="ARBA00001936"/>
    </source>
</evidence>
<evidence type="ECO:0000313" key="8">
    <source>
        <dbReference type="EMBL" id="RLQ22742.1"/>
    </source>
</evidence>
<comment type="cofactor">
    <cofactor evidence="2">
        <name>Mg(2+)</name>
        <dbReference type="ChEBI" id="CHEBI:18420"/>
    </cofactor>
</comment>
<dbReference type="InterPro" id="IPR000086">
    <property type="entry name" value="NUDIX_hydrolase_dom"/>
</dbReference>
<dbReference type="PANTHER" id="PTHR12992:SF11">
    <property type="entry name" value="MITOCHONDRIAL COENZYME A DIPHOSPHATASE NUDT8"/>
    <property type="match status" value="1"/>
</dbReference>
<dbReference type="PANTHER" id="PTHR12992">
    <property type="entry name" value="NUDIX HYDROLASE"/>
    <property type="match status" value="1"/>
</dbReference>
<dbReference type="PROSITE" id="PS51462">
    <property type="entry name" value="NUDIX"/>
    <property type="match status" value="1"/>
</dbReference>
<accession>A0A3L7E384</accession>
<evidence type="ECO:0000256" key="5">
    <source>
        <dbReference type="ARBA" id="ARBA00022842"/>
    </source>
</evidence>
<dbReference type="GO" id="GO:0046872">
    <property type="term" value="F:metal ion binding"/>
    <property type="evidence" value="ECO:0007669"/>
    <property type="project" value="UniProtKB-KW"/>
</dbReference>
<evidence type="ECO:0000259" key="7">
    <source>
        <dbReference type="PROSITE" id="PS51462"/>
    </source>
</evidence>
<dbReference type="InterPro" id="IPR015797">
    <property type="entry name" value="NUDIX_hydrolase-like_dom_sf"/>
</dbReference>
<dbReference type="Proteomes" id="UP000265509">
    <property type="component" value="Unassembled WGS sequence"/>
</dbReference>
<keyword evidence="5" id="KW-0460">Magnesium</keyword>
<dbReference type="CDD" id="cd03426">
    <property type="entry name" value="NUDIX_CoAse_Nudt7"/>
    <property type="match status" value="1"/>
</dbReference>
<evidence type="ECO:0000256" key="3">
    <source>
        <dbReference type="ARBA" id="ARBA00022723"/>
    </source>
</evidence>
<keyword evidence="4" id="KW-0378">Hydrolase</keyword>